<gene>
    <name evidence="1" type="ORF">U9M48_025262</name>
</gene>
<dbReference type="AlphaFoldDB" id="A0AAQ3WXS9"/>
<evidence type="ECO:0000313" key="1">
    <source>
        <dbReference type="EMBL" id="WVZ77391.1"/>
    </source>
</evidence>
<protein>
    <submittedName>
        <fullName evidence="1">Uncharacterized protein</fullName>
    </submittedName>
</protein>
<accession>A0AAQ3WXS9</accession>
<keyword evidence="2" id="KW-1185">Reference proteome</keyword>
<organism evidence="1 2">
    <name type="scientific">Paspalum notatum var. saurae</name>
    <dbReference type="NCBI Taxonomy" id="547442"/>
    <lineage>
        <taxon>Eukaryota</taxon>
        <taxon>Viridiplantae</taxon>
        <taxon>Streptophyta</taxon>
        <taxon>Embryophyta</taxon>
        <taxon>Tracheophyta</taxon>
        <taxon>Spermatophyta</taxon>
        <taxon>Magnoliopsida</taxon>
        <taxon>Liliopsida</taxon>
        <taxon>Poales</taxon>
        <taxon>Poaceae</taxon>
        <taxon>PACMAD clade</taxon>
        <taxon>Panicoideae</taxon>
        <taxon>Andropogonodae</taxon>
        <taxon>Paspaleae</taxon>
        <taxon>Paspalinae</taxon>
        <taxon>Paspalum</taxon>
    </lineage>
</organism>
<name>A0AAQ3WXS9_PASNO</name>
<sequence>MPSPPSCTHFLIALETTQIQGSLQDVIDTFKLESSFPARARSRLVFPDPGGPSNKDILYKFDSVIELQPTATLKT</sequence>
<dbReference type="Proteomes" id="UP001341281">
    <property type="component" value="Chromosome 05"/>
</dbReference>
<dbReference type="EMBL" id="CP144749">
    <property type="protein sequence ID" value="WVZ77391.1"/>
    <property type="molecule type" value="Genomic_DNA"/>
</dbReference>
<reference evidence="1 2" key="1">
    <citation type="submission" date="2024-02" db="EMBL/GenBank/DDBJ databases">
        <title>High-quality chromosome-scale genome assembly of Pensacola bahiagrass (Paspalum notatum Flugge var. saurae).</title>
        <authorList>
            <person name="Vega J.M."/>
            <person name="Podio M."/>
            <person name="Orjuela J."/>
            <person name="Siena L.A."/>
            <person name="Pessino S.C."/>
            <person name="Combes M.C."/>
            <person name="Mariac C."/>
            <person name="Albertini E."/>
            <person name="Pupilli F."/>
            <person name="Ortiz J.P.A."/>
            <person name="Leblanc O."/>
        </authorList>
    </citation>
    <scope>NUCLEOTIDE SEQUENCE [LARGE SCALE GENOMIC DNA]</scope>
    <source>
        <strain evidence="1">R1</strain>
        <tissue evidence="1">Leaf</tissue>
    </source>
</reference>
<evidence type="ECO:0000313" key="2">
    <source>
        <dbReference type="Proteomes" id="UP001341281"/>
    </source>
</evidence>
<proteinExistence type="predicted"/>